<dbReference type="AlphaFoldDB" id="A0AAV7YNS4"/>
<dbReference type="InterPro" id="IPR047545">
    <property type="entry name" value="BRcat_RBR_RNF216"/>
</dbReference>
<evidence type="ECO:0000256" key="2">
    <source>
        <dbReference type="ARBA" id="ARBA00022679"/>
    </source>
</evidence>
<sequence length="690" mass="82796">METNKTELLQKLLTQFPDIPKQIIEEKLYNTLIFDKTNDKLLTVIADSLQKYTIQNSNTNKNKQEDLFDDDFILDDLDFGDQITIIESPKNTPLLNEKKKKKKMHTHKNTIFQPEKKLVPIKNQITEDREKNKIREKRKKKNTNTKKKKKKTKMDDKAKKRLLEKKKQYVRLQICFLIMFPQLDYKLILDILKDNRKLMFENEDKFIKNLTLVFFDNTKDIPAESRKIEKEKILNNFNLSKIMFNRKSFTFFVEQKYRMVDDYKSKGYSRYPTNLKHSKYFRFFEIILEIIQQENNKQEMGNQYNFYYSMNGFKNTNWFEVKDPVDDLYKKQAKTLLKYDFRKLTRKKIEKIYRDNGFRYAPTYKEIKTTGKNLFKRNKKLKKRKKKNINTVFFCERLRNEIEFILEKEKNGEFDSKKKKKKEKKKEKKKKGEQDVKNVVTSQLDCMCCYTKVSIENMVSCKNGHLFCVDCLHNVVKHAIGQRRREIRCPGVEKCEFGFSLDMIKKAVPEKTWNLFERLVQEAEIREANIENLKKCPFCDFAVIIDNNENQTVFQCLNIQCKKKSCLLCGEEVHEGKTCQQYKKEKQKENKRHFIEEEMTKALLRECNNCGQKYYKTEGCNKIVCSNCGEIMCYLCQKSINKEKYNHFAKTGDKCRLWTSPKEDLRRIRSARRNARTTFKKLDENEKMQK</sequence>
<feature type="region of interest" description="Disordered" evidence="8">
    <location>
        <begin position="122"/>
        <end position="157"/>
    </location>
</feature>
<dbReference type="CDD" id="cd20353">
    <property type="entry name" value="Rcat_RBR_RNF216"/>
    <property type="match status" value="1"/>
</dbReference>
<accession>A0AAV7YNS4</accession>
<evidence type="ECO:0000313" key="11">
    <source>
        <dbReference type="Proteomes" id="UP001146793"/>
    </source>
</evidence>
<dbReference type="PANTHER" id="PTHR22770:SF47">
    <property type="entry name" value="E3 UBIQUITIN-PROTEIN LIGASE RNF216"/>
    <property type="match status" value="1"/>
</dbReference>
<dbReference type="PANTHER" id="PTHR22770">
    <property type="entry name" value="UBIQUITIN CONJUGATING ENZYME 7 INTERACTING PROTEIN-RELATED"/>
    <property type="match status" value="1"/>
</dbReference>
<dbReference type="EMBL" id="JANTQA010000048">
    <property type="protein sequence ID" value="KAJ3431129.1"/>
    <property type="molecule type" value="Genomic_DNA"/>
</dbReference>
<dbReference type="Proteomes" id="UP001146793">
    <property type="component" value="Unassembled WGS sequence"/>
</dbReference>
<protein>
    <submittedName>
        <fullName evidence="10">E3 ubiquitin-protein ligase</fullName>
    </submittedName>
</protein>
<keyword evidence="4" id="KW-0677">Repeat</keyword>
<feature type="domain" description="RING-type" evidence="9">
    <location>
        <begin position="442"/>
        <end position="659"/>
    </location>
</feature>
<name>A0AAV7YNS4_9EUKA</name>
<evidence type="ECO:0000256" key="4">
    <source>
        <dbReference type="ARBA" id="ARBA00022737"/>
    </source>
</evidence>
<dbReference type="SUPFAM" id="SSF57850">
    <property type="entry name" value="RING/U-box"/>
    <property type="match status" value="3"/>
</dbReference>
<dbReference type="Gene3D" id="1.20.120.1750">
    <property type="match status" value="1"/>
</dbReference>
<evidence type="ECO:0000256" key="7">
    <source>
        <dbReference type="ARBA" id="ARBA00022833"/>
    </source>
</evidence>
<feature type="compositionally biased region" description="Basic residues" evidence="8">
    <location>
        <begin position="134"/>
        <end position="152"/>
    </location>
</feature>
<dbReference type="InterPro" id="IPR051628">
    <property type="entry name" value="LUBAC_E3_Ligases"/>
</dbReference>
<reference evidence="10" key="1">
    <citation type="submission" date="2022-08" db="EMBL/GenBank/DDBJ databases">
        <title>Novel sulphate-reducing endosymbionts in the free-living metamonad Anaeramoeba.</title>
        <authorList>
            <person name="Jerlstrom-Hultqvist J."/>
            <person name="Cepicka I."/>
            <person name="Gallot-Lavallee L."/>
            <person name="Salas-Leiva D."/>
            <person name="Curtis B.A."/>
            <person name="Zahonova K."/>
            <person name="Pipaliya S."/>
            <person name="Dacks J."/>
            <person name="Roger A.J."/>
        </authorList>
    </citation>
    <scope>NUCLEOTIDE SEQUENCE</scope>
    <source>
        <strain evidence="10">Busselton2</strain>
    </source>
</reference>
<dbReference type="GO" id="GO:0016740">
    <property type="term" value="F:transferase activity"/>
    <property type="evidence" value="ECO:0007669"/>
    <property type="project" value="UniProtKB-KW"/>
</dbReference>
<organism evidence="10 11">
    <name type="scientific">Anaeramoeba flamelloides</name>
    <dbReference type="NCBI Taxonomy" id="1746091"/>
    <lineage>
        <taxon>Eukaryota</taxon>
        <taxon>Metamonada</taxon>
        <taxon>Anaeramoebidae</taxon>
        <taxon>Anaeramoeba</taxon>
    </lineage>
</organism>
<dbReference type="CDD" id="cd20339">
    <property type="entry name" value="BRcat_RBR_RNF216"/>
    <property type="match status" value="1"/>
</dbReference>
<dbReference type="Pfam" id="PF26191">
    <property type="entry name" value="RING-HC_RBR_RNF216"/>
    <property type="match status" value="1"/>
</dbReference>
<evidence type="ECO:0000256" key="3">
    <source>
        <dbReference type="ARBA" id="ARBA00022723"/>
    </source>
</evidence>
<evidence type="ECO:0000256" key="1">
    <source>
        <dbReference type="ARBA" id="ARBA00004906"/>
    </source>
</evidence>
<dbReference type="SMART" id="SM00647">
    <property type="entry name" value="IBR"/>
    <property type="match status" value="2"/>
</dbReference>
<comment type="caution">
    <text evidence="10">The sequence shown here is derived from an EMBL/GenBank/DDBJ whole genome shotgun (WGS) entry which is preliminary data.</text>
</comment>
<evidence type="ECO:0000313" key="10">
    <source>
        <dbReference type="EMBL" id="KAJ3431129.1"/>
    </source>
</evidence>
<dbReference type="InterPro" id="IPR058758">
    <property type="entry name" value="UBA_RNF216"/>
</dbReference>
<dbReference type="InterPro" id="IPR002867">
    <property type="entry name" value="IBR_dom"/>
</dbReference>
<evidence type="ECO:0000259" key="9">
    <source>
        <dbReference type="PROSITE" id="PS51873"/>
    </source>
</evidence>
<keyword evidence="5" id="KW-0863">Zinc-finger</keyword>
<evidence type="ECO:0000256" key="5">
    <source>
        <dbReference type="ARBA" id="ARBA00022771"/>
    </source>
</evidence>
<keyword evidence="2" id="KW-0808">Transferase</keyword>
<dbReference type="CDD" id="cd16630">
    <property type="entry name" value="RING-HC_RBR_RNF216"/>
    <property type="match status" value="1"/>
</dbReference>
<evidence type="ECO:0000256" key="6">
    <source>
        <dbReference type="ARBA" id="ARBA00022786"/>
    </source>
</evidence>
<dbReference type="Pfam" id="PF26200">
    <property type="entry name" value="Rcat_RNF216"/>
    <property type="match status" value="1"/>
</dbReference>
<keyword evidence="3" id="KW-0479">Metal-binding</keyword>
<evidence type="ECO:0000256" key="8">
    <source>
        <dbReference type="SAM" id="MobiDB-lite"/>
    </source>
</evidence>
<dbReference type="InterPro" id="IPR047544">
    <property type="entry name" value="RING-HC_RBR_RNF216"/>
</dbReference>
<dbReference type="InterPro" id="IPR047546">
    <property type="entry name" value="Rcat_RBR_RNF216"/>
</dbReference>
<dbReference type="InterPro" id="IPR044066">
    <property type="entry name" value="TRIAD_supradom"/>
</dbReference>
<dbReference type="Pfam" id="PF01485">
    <property type="entry name" value="IBR"/>
    <property type="match status" value="1"/>
</dbReference>
<dbReference type="GO" id="GO:0008270">
    <property type="term" value="F:zinc ion binding"/>
    <property type="evidence" value="ECO:0007669"/>
    <property type="project" value="UniProtKB-KW"/>
</dbReference>
<keyword evidence="7" id="KW-0862">Zinc</keyword>
<dbReference type="Pfam" id="PF26112">
    <property type="entry name" value="UBA_RNF216"/>
    <property type="match status" value="1"/>
</dbReference>
<gene>
    <name evidence="10" type="ORF">M0812_02805</name>
</gene>
<dbReference type="PROSITE" id="PS51873">
    <property type="entry name" value="TRIAD"/>
    <property type="match status" value="1"/>
</dbReference>
<proteinExistence type="predicted"/>
<keyword evidence="6" id="KW-0833">Ubl conjugation pathway</keyword>
<comment type="pathway">
    <text evidence="1">Protein modification; protein ubiquitination.</text>
</comment>